<evidence type="ECO:0000313" key="3">
    <source>
        <dbReference type="Proteomes" id="UP000053872"/>
    </source>
</evidence>
<evidence type="ECO:0000313" key="2">
    <source>
        <dbReference type="EMBL" id="PKK19449.1"/>
    </source>
</evidence>
<comment type="caution">
    <text evidence="2">The sequence shown here is derived from an EMBL/GenBank/DDBJ whole genome shotgun (WGS) entry which is preliminary data.</text>
</comment>
<organism evidence="2 3">
    <name type="scientific">Columba livia</name>
    <name type="common">Rock dove</name>
    <dbReference type="NCBI Taxonomy" id="8932"/>
    <lineage>
        <taxon>Eukaryota</taxon>
        <taxon>Metazoa</taxon>
        <taxon>Chordata</taxon>
        <taxon>Craniata</taxon>
        <taxon>Vertebrata</taxon>
        <taxon>Euteleostomi</taxon>
        <taxon>Archelosauria</taxon>
        <taxon>Archosauria</taxon>
        <taxon>Dinosauria</taxon>
        <taxon>Saurischia</taxon>
        <taxon>Theropoda</taxon>
        <taxon>Coelurosauria</taxon>
        <taxon>Aves</taxon>
        <taxon>Neognathae</taxon>
        <taxon>Neoaves</taxon>
        <taxon>Columbimorphae</taxon>
        <taxon>Columbiformes</taxon>
        <taxon>Columbidae</taxon>
        <taxon>Columba</taxon>
    </lineage>
</organism>
<sequence length="326" mass="35037">AGSIPPAAPRPPRAATSAGSPENLPGAEVRYVFPFISGVVGLNTPLCSPRAGGYEGDWDGALCRGGRHRAPGFLLERPFRPRALGRRPRPPDRSQRGDWGADGVSLFPLWRRDRFDGEEGSRAAGGGRKMQDAWSKENTLYPCRYVFPFRAREGGAVCCAKAGGTGLPGAQPHRCEPVPDVGWRCGIHSPAHAGEFLQLRGPRNGGSSDPGEEQRLPGGRFLPHRTNTHSLHHFLLCLQVCAGRILHLAAPRAHHAEEKCLCHPVHPGPDRHRHGAGEHQGQSVHDGFSRSRSRSRHHPRGSHAGAGAFLPVVAAARVPALGSVPE</sequence>
<feature type="region of interest" description="Disordered" evidence="1">
    <location>
        <begin position="271"/>
        <end position="306"/>
    </location>
</feature>
<evidence type="ECO:0000256" key="1">
    <source>
        <dbReference type="SAM" id="MobiDB-lite"/>
    </source>
</evidence>
<dbReference type="InParanoid" id="A0A2I0LPV5"/>
<dbReference type="AlphaFoldDB" id="A0A2I0LPV5"/>
<dbReference type="Proteomes" id="UP000053872">
    <property type="component" value="Unassembled WGS sequence"/>
</dbReference>
<feature type="compositionally biased region" description="Pro residues" evidence="1">
    <location>
        <begin position="1"/>
        <end position="12"/>
    </location>
</feature>
<feature type="region of interest" description="Disordered" evidence="1">
    <location>
        <begin position="199"/>
        <end position="222"/>
    </location>
</feature>
<proteinExistence type="predicted"/>
<dbReference type="EMBL" id="AKCR02000147">
    <property type="protein sequence ID" value="PKK19449.1"/>
    <property type="molecule type" value="Genomic_DNA"/>
</dbReference>
<feature type="region of interest" description="Disordered" evidence="1">
    <location>
        <begin position="79"/>
        <end position="100"/>
    </location>
</feature>
<reference evidence="2 3" key="1">
    <citation type="journal article" date="2013" name="Science">
        <title>Genomic diversity and evolution of the head crest in the rock pigeon.</title>
        <authorList>
            <person name="Shapiro M.D."/>
            <person name="Kronenberg Z."/>
            <person name="Li C."/>
            <person name="Domyan E.T."/>
            <person name="Pan H."/>
            <person name="Campbell M."/>
            <person name="Tan H."/>
            <person name="Huff C.D."/>
            <person name="Hu H."/>
            <person name="Vickrey A.I."/>
            <person name="Nielsen S.C."/>
            <person name="Stringham S.A."/>
            <person name="Hu H."/>
            <person name="Willerslev E."/>
            <person name="Gilbert M.T."/>
            <person name="Yandell M."/>
            <person name="Zhang G."/>
            <person name="Wang J."/>
        </authorList>
    </citation>
    <scope>NUCLEOTIDE SEQUENCE [LARGE SCALE GENOMIC DNA]</scope>
    <source>
        <tissue evidence="2">Blood</tissue>
    </source>
</reference>
<feature type="region of interest" description="Disordered" evidence="1">
    <location>
        <begin position="1"/>
        <end position="23"/>
    </location>
</feature>
<keyword evidence="3" id="KW-1185">Reference proteome</keyword>
<protein>
    <submittedName>
        <fullName evidence="2">Hydroxysteroid (11-beta) dehydrogenase 1-like</fullName>
    </submittedName>
</protein>
<name>A0A2I0LPV5_COLLI</name>
<gene>
    <name evidence="2" type="primary">HSD11B1L</name>
    <name evidence="2" type="ORF">A306_00011526</name>
</gene>
<feature type="non-terminal residue" evidence="2">
    <location>
        <position position="1"/>
    </location>
</feature>
<feature type="compositionally biased region" description="Basic residues" evidence="1">
    <location>
        <begin position="291"/>
        <end position="301"/>
    </location>
</feature>
<accession>A0A2I0LPV5</accession>